<dbReference type="SUPFAM" id="SSF49879">
    <property type="entry name" value="SMAD/FHA domain"/>
    <property type="match status" value="1"/>
</dbReference>
<dbReference type="InterPro" id="IPR036388">
    <property type="entry name" value="WH-like_DNA-bd_sf"/>
</dbReference>
<dbReference type="GO" id="GO:0005634">
    <property type="term" value="C:nucleus"/>
    <property type="evidence" value="ECO:0007669"/>
    <property type="project" value="UniProtKB-SubCell"/>
</dbReference>
<feature type="compositionally biased region" description="Polar residues" evidence="7">
    <location>
        <begin position="437"/>
        <end position="484"/>
    </location>
</feature>
<dbReference type="InterPro" id="IPR001766">
    <property type="entry name" value="Fork_head_dom"/>
</dbReference>
<dbReference type="PROSITE" id="PS50039">
    <property type="entry name" value="FORK_HEAD_3"/>
    <property type="match status" value="1"/>
</dbReference>
<feature type="region of interest" description="Disordered" evidence="7">
    <location>
        <begin position="737"/>
        <end position="784"/>
    </location>
</feature>
<evidence type="ECO:0000256" key="3">
    <source>
        <dbReference type="ARBA" id="ARBA00023125"/>
    </source>
</evidence>
<dbReference type="FunFam" id="1.10.10.10:FF:000030">
    <property type="entry name" value="Forkhead box protein K2"/>
    <property type="match status" value="1"/>
</dbReference>
<evidence type="ECO:0000256" key="5">
    <source>
        <dbReference type="ARBA" id="ARBA00023242"/>
    </source>
</evidence>
<dbReference type="EMBL" id="BTGC01000001">
    <property type="protein sequence ID" value="GMM49110.1"/>
    <property type="molecule type" value="Genomic_DNA"/>
</dbReference>
<dbReference type="PROSITE" id="PS00657">
    <property type="entry name" value="FORK_HEAD_1"/>
    <property type="match status" value="1"/>
</dbReference>
<feature type="compositionally biased region" description="Basic and acidic residues" evidence="7">
    <location>
        <begin position="638"/>
        <end position="651"/>
    </location>
</feature>
<feature type="region of interest" description="Disordered" evidence="7">
    <location>
        <begin position="1"/>
        <end position="56"/>
    </location>
</feature>
<dbReference type="PROSITE" id="PS00658">
    <property type="entry name" value="FORK_HEAD_2"/>
    <property type="match status" value="1"/>
</dbReference>
<accession>A0AAV5RCR9</accession>
<keyword evidence="5 6" id="KW-0539">Nucleus</keyword>
<feature type="compositionally biased region" description="Basic and acidic residues" evidence="7">
    <location>
        <begin position="660"/>
        <end position="670"/>
    </location>
</feature>
<dbReference type="GO" id="GO:2000221">
    <property type="term" value="P:negative regulation of pseudohyphal growth"/>
    <property type="evidence" value="ECO:0007669"/>
    <property type="project" value="UniProtKB-ARBA"/>
</dbReference>
<evidence type="ECO:0000256" key="6">
    <source>
        <dbReference type="PROSITE-ProRule" id="PRU00089"/>
    </source>
</evidence>
<proteinExistence type="predicted"/>
<evidence type="ECO:0000256" key="4">
    <source>
        <dbReference type="ARBA" id="ARBA00023163"/>
    </source>
</evidence>
<dbReference type="Pfam" id="PF00250">
    <property type="entry name" value="Forkhead"/>
    <property type="match status" value="1"/>
</dbReference>
<dbReference type="SMART" id="SM00240">
    <property type="entry name" value="FHA"/>
    <property type="match status" value="1"/>
</dbReference>
<evidence type="ECO:0000256" key="1">
    <source>
        <dbReference type="ARBA" id="ARBA00004123"/>
    </source>
</evidence>
<comment type="caution">
    <text evidence="10">The sequence shown here is derived from an EMBL/GenBank/DDBJ whole genome shotgun (WGS) entry which is preliminary data.</text>
</comment>
<keyword evidence="2" id="KW-0805">Transcription regulation</keyword>
<dbReference type="Gene3D" id="2.60.200.20">
    <property type="match status" value="1"/>
</dbReference>
<keyword evidence="3 6" id="KW-0238">DNA-binding</keyword>
<name>A0AAV5RCR9_STABA</name>
<feature type="region of interest" description="Disordered" evidence="7">
    <location>
        <begin position="571"/>
        <end position="699"/>
    </location>
</feature>
<evidence type="ECO:0000256" key="2">
    <source>
        <dbReference type="ARBA" id="ARBA00023015"/>
    </source>
</evidence>
<dbReference type="SMART" id="SM00339">
    <property type="entry name" value="FH"/>
    <property type="match status" value="1"/>
</dbReference>
<comment type="subcellular location">
    <subcellularLocation>
        <location evidence="1 6">Nucleus</location>
    </subcellularLocation>
</comment>
<feature type="domain" description="Fork-head" evidence="9">
    <location>
        <begin position="299"/>
        <end position="394"/>
    </location>
</feature>
<sequence length="784" mass="85961">MAAEKRASSLTPNTSKKSKGSEIVENSLEGGNEGLEKEKLTQNAPSSRDIKEHNTALNPVHVSEYAGNEDLETLHINADMVISHLALPEGGVQVASLYDNALSRDKQVQAYGKLAGKGFTFYVQKLEVIIGRTAADSPGAVDIDLAPSKVVSRNHAAIKYNMNTRLWEISVHGRNGLRVDGVVLRSGYCSPLHSGNIIDVGNVQMMFVLPDSDPLVAPIHLRRLREKLAAEEAIAKPESRPSSQEPGGDVALDASASTRALPTHPTQSTARRYTKTVLAQTFMPEVDQDLADDKCKDIKPPFSYATMISQAILSTPDHMMTLADIYAWISRHYAFYRHSRPGWQNSIRHNLSLNKAFEKLARKEHEPGKGSKWHIVDKYKEDLIKKALTGKDQYRPQRRLLPNSSGESYNPQSAGTNATSSTTTSNNTEPTSTSANVQDFMNKSQSHNTPKNQSQGNSQAQPNQEIPHGSPTSSNMSPSQAQPLMQPYQQLSTIQSPQHLAQLPLQSPLNQHMQPAYDPNVLHGYQIPYQNQNASINYMPYQYMPYGVPYYPQQAGQQMMRMMPISPQHPFPIPMQAMQVPDTPTPNTSSLTNTPYEKQAGGFPESAPEASGSPKSLRKPAAGGTESSKEVNQNIQQPKDEESGNENRSDVLSHTSAPDLKPKTELEKNVHPINPDDSTSTELQTPARTGTARSRISETPLLEVGANKLAALTSNIQPGMVGVESSPVLWKYMNLESTPGRAKGDEKDKVEELEKSQVDPASSPPTNLPRAPGIALESWENSKA</sequence>
<dbReference type="PANTHER" id="PTHR45881:SF1">
    <property type="entry name" value="FORK HEAD PROTEIN HOMOLOG 2"/>
    <property type="match status" value="1"/>
</dbReference>
<dbReference type="PRINTS" id="PR00053">
    <property type="entry name" value="FORKHEAD"/>
</dbReference>
<evidence type="ECO:0000259" key="8">
    <source>
        <dbReference type="PROSITE" id="PS50006"/>
    </source>
</evidence>
<dbReference type="GO" id="GO:0000978">
    <property type="term" value="F:RNA polymerase II cis-regulatory region sequence-specific DNA binding"/>
    <property type="evidence" value="ECO:0007669"/>
    <property type="project" value="TreeGrafter"/>
</dbReference>
<protein>
    <submittedName>
        <fullName evidence="10">Forkhead family transcription factor</fullName>
    </submittedName>
</protein>
<feature type="region of interest" description="Disordered" evidence="7">
    <location>
        <begin position="388"/>
        <end position="484"/>
    </location>
</feature>
<dbReference type="InterPro" id="IPR036390">
    <property type="entry name" value="WH_DNA-bd_sf"/>
</dbReference>
<dbReference type="InterPro" id="IPR018122">
    <property type="entry name" value="TF_fork_head_CS_1"/>
</dbReference>
<feature type="compositionally biased region" description="Polar residues" evidence="7">
    <location>
        <begin position="676"/>
        <end position="694"/>
    </location>
</feature>
<evidence type="ECO:0000313" key="11">
    <source>
        <dbReference type="Proteomes" id="UP001362899"/>
    </source>
</evidence>
<dbReference type="InterPro" id="IPR000253">
    <property type="entry name" value="FHA_dom"/>
</dbReference>
<evidence type="ECO:0000313" key="10">
    <source>
        <dbReference type="EMBL" id="GMM49110.1"/>
    </source>
</evidence>
<dbReference type="PROSITE" id="PS50006">
    <property type="entry name" value="FHA_DOMAIN"/>
    <property type="match status" value="1"/>
</dbReference>
<dbReference type="Proteomes" id="UP001362899">
    <property type="component" value="Unassembled WGS sequence"/>
</dbReference>
<dbReference type="AlphaFoldDB" id="A0AAV5RCR9"/>
<feature type="compositionally biased region" description="Basic and acidic residues" evidence="7">
    <location>
        <begin position="742"/>
        <end position="757"/>
    </location>
</feature>
<dbReference type="SUPFAM" id="SSF46785">
    <property type="entry name" value="Winged helix' DNA-binding domain"/>
    <property type="match status" value="1"/>
</dbReference>
<gene>
    <name evidence="10" type="ORF">DASB73_000680</name>
</gene>
<feature type="compositionally biased region" description="Polar residues" evidence="7">
    <location>
        <begin position="402"/>
        <end position="412"/>
    </location>
</feature>
<dbReference type="GO" id="GO:0000981">
    <property type="term" value="F:DNA-binding transcription factor activity, RNA polymerase II-specific"/>
    <property type="evidence" value="ECO:0007669"/>
    <property type="project" value="TreeGrafter"/>
</dbReference>
<organism evidence="10 11">
    <name type="scientific">Starmerella bacillaris</name>
    <name type="common">Yeast</name>
    <name type="synonym">Candida zemplinina</name>
    <dbReference type="NCBI Taxonomy" id="1247836"/>
    <lineage>
        <taxon>Eukaryota</taxon>
        <taxon>Fungi</taxon>
        <taxon>Dikarya</taxon>
        <taxon>Ascomycota</taxon>
        <taxon>Saccharomycotina</taxon>
        <taxon>Dipodascomycetes</taxon>
        <taxon>Dipodascales</taxon>
        <taxon>Trichomonascaceae</taxon>
        <taxon>Starmerella</taxon>
    </lineage>
</organism>
<feature type="compositionally biased region" description="Low complexity" evidence="7">
    <location>
        <begin position="413"/>
        <end position="436"/>
    </location>
</feature>
<dbReference type="Pfam" id="PF00498">
    <property type="entry name" value="FHA"/>
    <property type="match status" value="1"/>
</dbReference>
<feature type="DNA-binding region" description="Fork-head" evidence="6">
    <location>
        <begin position="299"/>
        <end position="394"/>
    </location>
</feature>
<evidence type="ECO:0000259" key="9">
    <source>
        <dbReference type="PROSITE" id="PS50039"/>
    </source>
</evidence>
<feature type="domain" description="FHA" evidence="8">
    <location>
        <begin position="128"/>
        <end position="184"/>
    </location>
</feature>
<dbReference type="Gene3D" id="1.10.10.10">
    <property type="entry name" value="Winged helix-like DNA-binding domain superfamily/Winged helix DNA-binding domain"/>
    <property type="match status" value="1"/>
</dbReference>
<dbReference type="CDD" id="cd22701">
    <property type="entry name" value="FHA_FKH1-like"/>
    <property type="match status" value="1"/>
</dbReference>
<dbReference type="InterPro" id="IPR030456">
    <property type="entry name" value="TF_fork_head_CS_2"/>
</dbReference>
<evidence type="ECO:0000256" key="7">
    <source>
        <dbReference type="SAM" id="MobiDB-lite"/>
    </source>
</evidence>
<keyword evidence="11" id="KW-1185">Reference proteome</keyword>
<dbReference type="InterPro" id="IPR008984">
    <property type="entry name" value="SMAD_FHA_dom_sf"/>
</dbReference>
<keyword evidence="4" id="KW-0804">Transcription</keyword>
<reference evidence="10 11" key="1">
    <citation type="journal article" date="2023" name="Elife">
        <title>Identification of key yeast species and microbe-microbe interactions impacting larval growth of Drosophila in the wild.</title>
        <authorList>
            <person name="Mure A."/>
            <person name="Sugiura Y."/>
            <person name="Maeda R."/>
            <person name="Honda K."/>
            <person name="Sakurai N."/>
            <person name="Takahashi Y."/>
            <person name="Watada M."/>
            <person name="Katoh T."/>
            <person name="Gotoh A."/>
            <person name="Gotoh Y."/>
            <person name="Taniguchi I."/>
            <person name="Nakamura K."/>
            <person name="Hayashi T."/>
            <person name="Katayama T."/>
            <person name="Uemura T."/>
            <person name="Hattori Y."/>
        </authorList>
    </citation>
    <scope>NUCLEOTIDE SEQUENCE [LARGE SCALE GENOMIC DNA]</scope>
    <source>
        <strain evidence="10 11">SB-73</strain>
    </source>
</reference>
<dbReference type="CDD" id="cd00059">
    <property type="entry name" value="FH_FOX"/>
    <property type="match status" value="1"/>
</dbReference>
<dbReference type="PANTHER" id="PTHR45881">
    <property type="entry name" value="CHECKPOINT SUPPRESSOR 1-LIKE, ISOFORM A-RELATED"/>
    <property type="match status" value="1"/>
</dbReference>
<feature type="compositionally biased region" description="Low complexity" evidence="7">
    <location>
        <begin position="581"/>
        <end position="595"/>
    </location>
</feature>